<proteinExistence type="predicted"/>
<feature type="non-terminal residue" evidence="1">
    <location>
        <position position="1"/>
    </location>
</feature>
<accession>X1JDF3</accession>
<comment type="caution">
    <text evidence="1">The sequence shown here is derived from an EMBL/GenBank/DDBJ whole genome shotgun (WGS) entry which is preliminary data.</text>
</comment>
<reference evidence="1" key="1">
    <citation type="journal article" date="2014" name="Front. Microbiol.">
        <title>High frequency of phylogenetically diverse reductive dehalogenase-homologous genes in deep subseafloor sedimentary metagenomes.</title>
        <authorList>
            <person name="Kawai M."/>
            <person name="Futagami T."/>
            <person name="Toyoda A."/>
            <person name="Takaki Y."/>
            <person name="Nishi S."/>
            <person name="Hori S."/>
            <person name="Arai W."/>
            <person name="Tsubouchi T."/>
            <person name="Morono Y."/>
            <person name="Uchiyama I."/>
            <person name="Ito T."/>
            <person name="Fujiyama A."/>
            <person name="Inagaki F."/>
            <person name="Takami H."/>
        </authorList>
    </citation>
    <scope>NUCLEOTIDE SEQUENCE</scope>
    <source>
        <strain evidence="1">Expedition CK06-06</strain>
    </source>
</reference>
<protein>
    <submittedName>
        <fullName evidence="1">Uncharacterized protein</fullName>
    </submittedName>
</protein>
<gene>
    <name evidence="1" type="ORF">S03H2_68881</name>
</gene>
<sequence>WSKELLTHLNVDTVIIKKEYAGRGIFSSLQNIGQITSRLHGFRYVEGTTIWSNSDRAVKTIFPHSAPLRTHYVVQKRILRK</sequence>
<dbReference type="AlphaFoldDB" id="X1JDF3"/>
<name>X1JDF3_9ZZZZ</name>
<organism evidence="1">
    <name type="scientific">marine sediment metagenome</name>
    <dbReference type="NCBI Taxonomy" id="412755"/>
    <lineage>
        <taxon>unclassified sequences</taxon>
        <taxon>metagenomes</taxon>
        <taxon>ecological metagenomes</taxon>
    </lineage>
</organism>
<evidence type="ECO:0000313" key="1">
    <source>
        <dbReference type="EMBL" id="GAH92741.1"/>
    </source>
</evidence>
<dbReference type="EMBL" id="BARU01045378">
    <property type="protein sequence ID" value="GAH92741.1"/>
    <property type="molecule type" value="Genomic_DNA"/>
</dbReference>